<dbReference type="Pfam" id="PF12844">
    <property type="entry name" value="HTH_19"/>
    <property type="match status" value="1"/>
</dbReference>
<dbReference type="CDD" id="cd00093">
    <property type="entry name" value="HTH_XRE"/>
    <property type="match status" value="1"/>
</dbReference>
<dbReference type="SMART" id="SM00530">
    <property type="entry name" value="HTH_XRE"/>
    <property type="match status" value="1"/>
</dbReference>
<gene>
    <name evidence="2" type="ORF">JOC95_001187</name>
</gene>
<keyword evidence="3" id="KW-1185">Reference proteome</keyword>
<protein>
    <submittedName>
        <fullName evidence="2">DNA-binding XRE family transcriptional regulator</fullName>
    </submittedName>
</protein>
<evidence type="ECO:0000313" key="3">
    <source>
        <dbReference type="Proteomes" id="UP000737402"/>
    </source>
</evidence>
<dbReference type="GO" id="GO:0003677">
    <property type="term" value="F:DNA binding"/>
    <property type="evidence" value="ECO:0007669"/>
    <property type="project" value="UniProtKB-KW"/>
</dbReference>
<name>A0ABS2NXF1_9BACI</name>
<evidence type="ECO:0000313" key="2">
    <source>
        <dbReference type="EMBL" id="MBM7619338.1"/>
    </source>
</evidence>
<dbReference type="EMBL" id="JAFBED010000002">
    <property type="protein sequence ID" value="MBM7619338.1"/>
    <property type="molecule type" value="Genomic_DNA"/>
</dbReference>
<dbReference type="PROSITE" id="PS50943">
    <property type="entry name" value="HTH_CROC1"/>
    <property type="match status" value="1"/>
</dbReference>
<dbReference type="InterPro" id="IPR001387">
    <property type="entry name" value="Cro/C1-type_HTH"/>
</dbReference>
<dbReference type="Proteomes" id="UP000737402">
    <property type="component" value="Unassembled WGS sequence"/>
</dbReference>
<evidence type="ECO:0000259" key="1">
    <source>
        <dbReference type="PROSITE" id="PS50943"/>
    </source>
</evidence>
<feature type="domain" description="HTH cro/C1-type" evidence="1">
    <location>
        <begin position="14"/>
        <end position="50"/>
    </location>
</feature>
<reference evidence="2 3" key="1">
    <citation type="submission" date="2021-01" db="EMBL/GenBank/DDBJ databases">
        <title>Genomic Encyclopedia of Type Strains, Phase IV (KMG-IV): sequencing the most valuable type-strain genomes for metagenomic binning, comparative biology and taxonomic classification.</title>
        <authorList>
            <person name="Goeker M."/>
        </authorList>
    </citation>
    <scope>NUCLEOTIDE SEQUENCE [LARGE SCALE GENOMIC DNA]</scope>
    <source>
        <strain evidence="2 3">DSM 25879</strain>
    </source>
</reference>
<proteinExistence type="predicted"/>
<keyword evidence="2" id="KW-0238">DNA-binding</keyword>
<comment type="caution">
    <text evidence="2">The sequence shown here is derived from an EMBL/GenBank/DDBJ whole genome shotgun (WGS) entry which is preliminary data.</text>
</comment>
<accession>A0ABS2NXF1</accession>
<dbReference type="SUPFAM" id="SSF47413">
    <property type="entry name" value="lambda repressor-like DNA-binding domains"/>
    <property type="match status" value="1"/>
</dbReference>
<sequence length="154" mass="17888">MNQVETIHLISNKLKLIRIEYNYTQDKMAEILGISKKTLVQIEKGRNSASWTLTVAACALFRESEILTSVLGPDPLEVIETIAHEKIDSPKDKTMGGKVWWKEMEVSGKFRLQQNVISQHFRILDDFDFRWYSSFNREDAVQRIIELSNDRKGE</sequence>
<dbReference type="Gene3D" id="1.10.260.40">
    <property type="entry name" value="lambda repressor-like DNA-binding domains"/>
    <property type="match status" value="1"/>
</dbReference>
<dbReference type="RefSeq" id="WP_204414330.1">
    <property type="nucleotide sequence ID" value="NZ_JAFBED010000002.1"/>
</dbReference>
<dbReference type="InterPro" id="IPR010982">
    <property type="entry name" value="Lambda_DNA-bd_dom_sf"/>
</dbReference>
<organism evidence="2 3">
    <name type="scientific">Sutcliffiella tianshenii</name>
    <dbReference type="NCBI Taxonomy" id="1463404"/>
    <lineage>
        <taxon>Bacteria</taxon>
        <taxon>Bacillati</taxon>
        <taxon>Bacillota</taxon>
        <taxon>Bacilli</taxon>
        <taxon>Bacillales</taxon>
        <taxon>Bacillaceae</taxon>
        <taxon>Sutcliffiella</taxon>
    </lineage>
</organism>